<dbReference type="Gramene" id="GBG89528">
    <property type="protein sequence ID" value="GBG89528"/>
    <property type="gene ID" value="CBR_g49318"/>
</dbReference>
<dbReference type="InterPro" id="IPR043502">
    <property type="entry name" value="DNA/RNA_pol_sf"/>
</dbReference>
<organism evidence="2 3">
    <name type="scientific">Chara braunii</name>
    <name type="common">Braun's stonewort</name>
    <dbReference type="NCBI Taxonomy" id="69332"/>
    <lineage>
        <taxon>Eukaryota</taxon>
        <taxon>Viridiplantae</taxon>
        <taxon>Streptophyta</taxon>
        <taxon>Charophyceae</taxon>
        <taxon>Charales</taxon>
        <taxon>Characeae</taxon>
        <taxon>Chara</taxon>
    </lineage>
</organism>
<reference evidence="2 3" key="1">
    <citation type="journal article" date="2018" name="Cell">
        <title>The Chara Genome: Secondary Complexity and Implications for Plant Terrestrialization.</title>
        <authorList>
            <person name="Nishiyama T."/>
            <person name="Sakayama H."/>
            <person name="Vries J.D."/>
            <person name="Buschmann H."/>
            <person name="Saint-Marcoux D."/>
            <person name="Ullrich K.K."/>
            <person name="Haas F.B."/>
            <person name="Vanderstraeten L."/>
            <person name="Becker D."/>
            <person name="Lang D."/>
            <person name="Vosolsobe S."/>
            <person name="Rombauts S."/>
            <person name="Wilhelmsson P.K.I."/>
            <person name="Janitza P."/>
            <person name="Kern R."/>
            <person name="Heyl A."/>
            <person name="Rumpler F."/>
            <person name="Villalobos L.I.A.C."/>
            <person name="Clay J.M."/>
            <person name="Skokan R."/>
            <person name="Toyoda A."/>
            <person name="Suzuki Y."/>
            <person name="Kagoshima H."/>
            <person name="Schijlen E."/>
            <person name="Tajeshwar N."/>
            <person name="Catarino B."/>
            <person name="Hetherington A.J."/>
            <person name="Saltykova A."/>
            <person name="Bonnot C."/>
            <person name="Breuninger H."/>
            <person name="Symeonidi A."/>
            <person name="Radhakrishnan G.V."/>
            <person name="Van Nieuwerburgh F."/>
            <person name="Deforce D."/>
            <person name="Chang C."/>
            <person name="Karol K.G."/>
            <person name="Hedrich R."/>
            <person name="Ulvskov P."/>
            <person name="Glockner G."/>
            <person name="Delwiche C.F."/>
            <person name="Petrasek J."/>
            <person name="Van de Peer Y."/>
            <person name="Friml J."/>
            <person name="Beilby M."/>
            <person name="Dolan L."/>
            <person name="Kohara Y."/>
            <person name="Sugano S."/>
            <person name="Fujiyama A."/>
            <person name="Delaux P.-M."/>
            <person name="Quint M."/>
            <person name="TheiBen G."/>
            <person name="Hagemann M."/>
            <person name="Harholt J."/>
            <person name="Dunand C."/>
            <person name="Zachgo S."/>
            <person name="Langdale J."/>
            <person name="Maumus F."/>
            <person name="Straeten D.V.D."/>
            <person name="Gould S.B."/>
            <person name="Rensing S.A."/>
        </authorList>
    </citation>
    <scope>NUCLEOTIDE SEQUENCE [LARGE SCALE GENOMIC DNA]</scope>
    <source>
        <strain evidence="2 3">S276</strain>
    </source>
</reference>
<protein>
    <recommendedName>
        <fullName evidence="1">Reverse transcriptase domain-containing protein</fullName>
    </recommendedName>
</protein>
<name>A0A388M4M1_CHABU</name>
<dbReference type="Proteomes" id="UP000265515">
    <property type="component" value="Unassembled WGS sequence"/>
</dbReference>
<gene>
    <name evidence="2" type="ORF">CBR_g49318</name>
</gene>
<proteinExistence type="predicted"/>
<dbReference type="EMBL" id="BFEA01000743">
    <property type="protein sequence ID" value="GBG89528.1"/>
    <property type="molecule type" value="Genomic_DNA"/>
</dbReference>
<evidence type="ECO:0000259" key="1">
    <source>
        <dbReference type="PROSITE" id="PS50878"/>
    </source>
</evidence>
<dbReference type="PANTHER" id="PTHR19446">
    <property type="entry name" value="REVERSE TRANSCRIPTASES"/>
    <property type="match status" value="1"/>
</dbReference>
<keyword evidence="3" id="KW-1185">Reference proteome</keyword>
<dbReference type="PROSITE" id="PS50878">
    <property type="entry name" value="RT_POL"/>
    <property type="match status" value="1"/>
</dbReference>
<dbReference type="Pfam" id="PF00078">
    <property type="entry name" value="RVT_1"/>
    <property type="match status" value="1"/>
</dbReference>
<accession>A0A388M4M1</accession>
<sequence length="709" mass="79144">MSKPFFRRLGLKRPASIMLALVPPFDQQQPVAESTSTILGYAQDYYSYLLSEEQEGFQADAAHHLDEDVWSKIAVKLDANHKQELERPITQEDILCALADMPSGKAPGPDVMPVEHLKTCAQALMPHLLEGFNSVWEQGQGLPKDFGLASIILVYKKGSPKDIRNWRPISLLSAPYKLLAKVLANRLAAHLPWLINSTQTGFIPGRRIHTSVLLARQVIWQALRQDPPGAFVLLDFEKAYERVAWPFLLEGMEHRGIGLRFLTTVRALLTSAQSRLLINGFLSNPLKVTRSVRQGCPLSPALYALYIEHLHDMLRADDSLVGLRLQQGDQMKISAFADDTGAITILKHQSVQALRKQIRAFERHAGARLNWHKSVVLLPAAPLFEGMRTQPMTEASTYLGITMPDALTEGTQMEGLMTKATRRMALCGKVLSTGVFGRAFLANTAASSMLWYAGAVSTPDPVPRQDYRTAVCKFIWKNNPVAAHAIHRVSLRKLIQPRADGGLGLIGPDTQIQALHLRTIVWLLLEDDKAHWKILTLQTMAEALRLRPLEVETALLHPALLTNLKRGALWTPLLAQWRTLAPLQIQPPESTDQILQQPLFGNPLICDGEGNPFPWASTKGAFGRASLRAGVFRVADLWDQETKNWKDDKHILAQLDGQTTKRERLSAIRQAIPQDWILALKLNARHLGGVGCQERRGPELYGLPDLRRT</sequence>
<dbReference type="OrthoDB" id="1937528at2759"/>
<dbReference type="STRING" id="69332.A0A388M4M1"/>
<dbReference type="SUPFAM" id="SSF56672">
    <property type="entry name" value="DNA/RNA polymerases"/>
    <property type="match status" value="1"/>
</dbReference>
<evidence type="ECO:0000313" key="2">
    <source>
        <dbReference type="EMBL" id="GBG89528.1"/>
    </source>
</evidence>
<dbReference type="InterPro" id="IPR000477">
    <property type="entry name" value="RT_dom"/>
</dbReference>
<dbReference type="CDD" id="cd01650">
    <property type="entry name" value="RT_nLTR_like"/>
    <property type="match status" value="1"/>
</dbReference>
<feature type="domain" description="Reverse transcriptase" evidence="1">
    <location>
        <begin position="135"/>
        <end position="403"/>
    </location>
</feature>
<evidence type="ECO:0000313" key="3">
    <source>
        <dbReference type="Proteomes" id="UP000265515"/>
    </source>
</evidence>
<comment type="caution">
    <text evidence="2">The sequence shown here is derived from an EMBL/GenBank/DDBJ whole genome shotgun (WGS) entry which is preliminary data.</text>
</comment>
<dbReference type="OMA" id="AYERVAW"/>
<dbReference type="AlphaFoldDB" id="A0A388M4M1"/>